<feature type="active site" description="Nucleophile" evidence="6">
    <location>
        <position position="160"/>
    </location>
</feature>
<dbReference type="Gene3D" id="2.170.150.20">
    <property type="entry name" value="Peptide methionine sulfoxide reductase"/>
    <property type="match status" value="1"/>
</dbReference>
<feature type="binding site" evidence="6">
    <location>
        <position position="88"/>
    </location>
    <ligand>
        <name>Zn(2+)</name>
        <dbReference type="ChEBI" id="CHEBI:29105"/>
    </ligand>
</feature>
<dbReference type="SUPFAM" id="SSF51316">
    <property type="entry name" value="Mss4-like"/>
    <property type="match status" value="1"/>
</dbReference>
<dbReference type="GO" id="GO:0005737">
    <property type="term" value="C:cytoplasm"/>
    <property type="evidence" value="ECO:0007669"/>
    <property type="project" value="TreeGrafter"/>
</dbReference>
<feature type="chain" id="PRO_5015592888" description="Peptide methionine sulfoxide reductase MsrB" evidence="7">
    <location>
        <begin position="27"/>
        <end position="171"/>
    </location>
</feature>
<dbReference type="GO" id="GO:0033743">
    <property type="term" value="F:peptide-methionine (R)-S-oxide reductase activity"/>
    <property type="evidence" value="ECO:0007669"/>
    <property type="project" value="UniProtKB-UniRule"/>
</dbReference>
<feature type="domain" description="MsrB" evidence="8">
    <location>
        <begin position="49"/>
        <end position="171"/>
    </location>
</feature>
<dbReference type="PANTHER" id="PTHR10173">
    <property type="entry name" value="METHIONINE SULFOXIDE REDUCTASE"/>
    <property type="match status" value="1"/>
</dbReference>
<dbReference type="EC" id="1.8.4.12" evidence="6"/>
<protein>
    <recommendedName>
        <fullName evidence="6">Peptide methionine sulfoxide reductase MsrB</fullName>
        <ecNumber evidence="6">1.8.4.12</ecNumber>
    </recommendedName>
    <alternativeName>
        <fullName evidence="6">Peptide-methionine (R)-S-oxide reductase</fullName>
    </alternativeName>
</protein>
<keyword evidence="4 6" id="KW-0560">Oxidoreductase</keyword>
<evidence type="ECO:0000256" key="2">
    <source>
        <dbReference type="ARBA" id="ARBA00022723"/>
    </source>
</evidence>
<dbReference type="EMBL" id="PVTE01000029">
    <property type="protein sequence ID" value="PRY28573.1"/>
    <property type="molecule type" value="Genomic_DNA"/>
</dbReference>
<dbReference type="Pfam" id="PF01641">
    <property type="entry name" value="SelR"/>
    <property type="match status" value="1"/>
</dbReference>
<dbReference type="FunFam" id="2.170.150.20:FF:000001">
    <property type="entry name" value="Peptide methionine sulfoxide reductase MsrB"/>
    <property type="match status" value="1"/>
</dbReference>
<organism evidence="9 10">
    <name type="scientific">Spirosoma oryzae</name>
    <dbReference type="NCBI Taxonomy" id="1469603"/>
    <lineage>
        <taxon>Bacteria</taxon>
        <taxon>Pseudomonadati</taxon>
        <taxon>Bacteroidota</taxon>
        <taxon>Cytophagia</taxon>
        <taxon>Cytophagales</taxon>
        <taxon>Cytophagaceae</taxon>
        <taxon>Spirosoma</taxon>
    </lineage>
</organism>
<accession>A0A2T0S5K5</accession>
<dbReference type="RefSeq" id="WP_106140326.1">
    <property type="nucleotide sequence ID" value="NZ_PVTE01000029.1"/>
</dbReference>
<dbReference type="AlphaFoldDB" id="A0A2T0S5K5"/>
<feature type="binding site" evidence="6">
    <location>
        <position position="91"/>
    </location>
    <ligand>
        <name>Zn(2+)</name>
        <dbReference type="ChEBI" id="CHEBI:29105"/>
    </ligand>
</feature>
<evidence type="ECO:0000256" key="7">
    <source>
        <dbReference type="SAM" id="SignalP"/>
    </source>
</evidence>
<evidence type="ECO:0000313" key="10">
    <source>
        <dbReference type="Proteomes" id="UP000238375"/>
    </source>
</evidence>
<dbReference type="PANTHER" id="PTHR10173:SF57">
    <property type="entry name" value="PEPTIDE-METHIONINE (R)-S-OXIDE REDUCTASE"/>
    <property type="match status" value="1"/>
</dbReference>
<evidence type="ECO:0000256" key="6">
    <source>
        <dbReference type="HAMAP-Rule" id="MF_01400"/>
    </source>
</evidence>
<proteinExistence type="inferred from homology"/>
<dbReference type="HAMAP" id="MF_01400">
    <property type="entry name" value="MsrB"/>
    <property type="match status" value="1"/>
</dbReference>
<feature type="binding site" evidence="6">
    <location>
        <position position="140"/>
    </location>
    <ligand>
        <name>Zn(2+)</name>
        <dbReference type="ChEBI" id="CHEBI:29105"/>
    </ligand>
</feature>
<gene>
    <name evidence="6" type="primary">msrB</name>
    <name evidence="9" type="ORF">CLV58_12952</name>
</gene>
<comment type="cofactor">
    <cofactor evidence="6">
        <name>Zn(2+)</name>
        <dbReference type="ChEBI" id="CHEBI:29105"/>
    </cofactor>
    <text evidence="6">Binds 1 zinc ion per subunit. The zinc ion is important for the structural integrity of the protein.</text>
</comment>
<keyword evidence="3 6" id="KW-0862">Zinc</keyword>
<evidence type="ECO:0000256" key="5">
    <source>
        <dbReference type="ARBA" id="ARBA00048488"/>
    </source>
</evidence>
<comment type="similarity">
    <text evidence="1 6">Belongs to the MsrB Met sulfoxide reductase family.</text>
</comment>
<reference evidence="9 10" key="1">
    <citation type="submission" date="2018-03" db="EMBL/GenBank/DDBJ databases">
        <title>Genomic Encyclopedia of Archaeal and Bacterial Type Strains, Phase II (KMG-II): from individual species to whole genera.</title>
        <authorList>
            <person name="Goeker M."/>
        </authorList>
    </citation>
    <scope>NUCLEOTIDE SEQUENCE [LARGE SCALE GENOMIC DNA]</scope>
    <source>
        <strain evidence="9 10">DSM 28354</strain>
    </source>
</reference>
<evidence type="ECO:0000256" key="1">
    <source>
        <dbReference type="ARBA" id="ARBA00007174"/>
    </source>
</evidence>
<dbReference type="GO" id="GO:0030091">
    <property type="term" value="P:protein repair"/>
    <property type="evidence" value="ECO:0007669"/>
    <property type="project" value="InterPro"/>
</dbReference>
<keyword evidence="7" id="KW-0732">Signal</keyword>
<dbReference type="OrthoDB" id="4174719at2"/>
<sequence>MKKAFLSTLYTALAAGTLLTPSLSTAAGDPVKKAIGDESPGGRRVVKTNAEWKKILTPEQYYILREHGTERAFTSPLNDNHAHGTFVCAACKNPLFASDTKFDSGTGWPSFFKPIAKDAVKEKVDKAYGMVRTEILCSVCDGHLGHVFDDGPKPTGLRYCMNGDAMLFDKK</sequence>
<dbReference type="InterPro" id="IPR028427">
    <property type="entry name" value="Met_Sox_Rdtase_MsrB"/>
</dbReference>
<evidence type="ECO:0000313" key="9">
    <source>
        <dbReference type="EMBL" id="PRY28573.1"/>
    </source>
</evidence>
<dbReference type="NCBIfam" id="TIGR00357">
    <property type="entry name" value="peptide-methionine (R)-S-oxide reductase MsrB"/>
    <property type="match status" value="1"/>
</dbReference>
<feature type="signal peptide" evidence="7">
    <location>
        <begin position="1"/>
        <end position="26"/>
    </location>
</feature>
<evidence type="ECO:0000256" key="3">
    <source>
        <dbReference type="ARBA" id="ARBA00022833"/>
    </source>
</evidence>
<name>A0A2T0S5K5_9BACT</name>
<comment type="catalytic activity">
    <reaction evidence="5 6">
        <text>L-methionyl-[protein] + [thioredoxin]-disulfide + H2O = L-methionyl-(R)-S-oxide-[protein] + [thioredoxin]-dithiol</text>
        <dbReference type="Rhea" id="RHEA:24164"/>
        <dbReference type="Rhea" id="RHEA-COMP:10698"/>
        <dbReference type="Rhea" id="RHEA-COMP:10700"/>
        <dbReference type="Rhea" id="RHEA-COMP:12313"/>
        <dbReference type="Rhea" id="RHEA-COMP:12314"/>
        <dbReference type="ChEBI" id="CHEBI:15377"/>
        <dbReference type="ChEBI" id="CHEBI:16044"/>
        <dbReference type="ChEBI" id="CHEBI:29950"/>
        <dbReference type="ChEBI" id="CHEBI:45764"/>
        <dbReference type="ChEBI" id="CHEBI:50058"/>
        <dbReference type="EC" id="1.8.4.12"/>
    </reaction>
</comment>
<keyword evidence="2 6" id="KW-0479">Metal-binding</keyword>
<dbReference type="GO" id="GO:0006979">
    <property type="term" value="P:response to oxidative stress"/>
    <property type="evidence" value="ECO:0007669"/>
    <property type="project" value="InterPro"/>
</dbReference>
<dbReference type="Proteomes" id="UP000238375">
    <property type="component" value="Unassembled WGS sequence"/>
</dbReference>
<keyword evidence="10" id="KW-1185">Reference proteome</keyword>
<dbReference type="PROSITE" id="PS51790">
    <property type="entry name" value="MSRB"/>
    <property type="match status" value="1"/>
</dbReference>
<evidence type="ECO:0000256" key="4">
    <source>
        <dbReference type="ARBA" id="ARBA00023002"/>
    </source>
</evidence>
<comment type="caution">
    <text evidence="9">The sequence shown here is derived from an EMBL/GenBank/DDBJ whole genome shotgun (WGS) entry which is preliminary data.</text>
</comment>
<dbReference type="GO" id="GO:0008270">
    <property type="term" value="F:zinc ion binding"/>
    <property type="evidence" value="ECO:0007669"/>
    <property type="project" value="UniProtKB-UniRule"/>
</dbReference>
<dbReference type="InterPro" id="IPR011057">
    <property type="entry name" value="Mss4-like_sf"/>
</dbReference>
<dbReference type="InterPro" id="IPR002579">
    <property type="entry name" value="Met_Sox_Rdtase_MsrB_dom"/>
</dbReference>
<feature type="binding site" evidence="6">
    <location>
        <position position="137"/>
    </location>
    <ligand>
        <name>Zn(2+)</name>
        <dbReference type="ChEBI" id="CHEBI:29105"/>
    </ligand>
</feature>
<evidence type="ECO:0000259" key="8">
    <source>
        <dbReference type="PROSITE" id="PS51790"/>
    </source>
</evidence>